<dbReference type="EMBL" id="AORV01000028">
    <property type="protein sequence ID" value="EMS72316.1"/>
    <property type="molecule type" value="Genomic_DNA"/>
</dbReference>
<evidence type="ECO:0000313" key="2">
    <source>
        <dbReference type="EMBL" id="EMS72316.1"/>
    </source>
</evidence>
<gene>
    <name evidence="2" type="ORF">CTER_1741</name>
</gene>
<keyword evidence="1" id="KW-0812">Transmembrane</keyword>
<dbReference type="STRING" id="1195236.CTER_1741"/>
<accession>S0FPP5</accession>
<evidence type="ECO:0000256" key="1">
    <source>
        <dbReference type="SAM" id="Phobius"/>
    </source>
</evidence>
<sequence length="31" mass="3387">MKESKTLILTIKFIVGFVVGAAGVSLYFLLK</sequence>
<dbReference type="Proteomes" id="UP000014155">
    <property type="component" value="Unassembled WGS sequence"/>
</dbReference>
<comment type="caution">
    <text evidence="2">The sequence shown here is derived from an EMBL/GenBank/DDBJ whole genome shotgun (WGS) entry which is preliminary data.</text>
</comment>
<evidence type="ECO:0000313" key="3">
    <source>
        <dbReference type="Proteomes" id="UP000014155"/>
    </source>
</evidence>
<dbReference type="AlphaFoldDB" id="S0FPP5"/>
<protein>
    <submittedName>
        <fullName evidence="2">Uncharacterized protein</fullName>
    </submittedName>
</protein>
<keyword evidence="1" id="KW-0472">Membrane</keyword>
<proteinExistence type="predicted"/>
<name>S0FPP5_RUMCE</name>
<keyword evidence="3" id="KW-1185">Reference proteome</keyword>
<reference evidence="2 3" key="1">
    <citation type="journal article" date="2013" name="Genome Announc.">
        <title>Draft Genome Sequence of the Cellulolytic, Mesophilic, Anaerobic Bacterium Clostridium termitidis Strain CT1112 (DSM 5398).</title>
        <authorList>
            <person name="Lal S."/>
            <person name="Ramachandran U."/>
            <person name="Zhang X."/>
            <person name="Munir R."/>
            <person name="Sparling R."/>
            <person name="Levin D.B."/>
        </authorList>
    </citation>
    <scope>NUCLEOTIDE SEQUENCE [LARGE SCALE GENOMIC DNA]</scope>
    <source>
        <strain evidence="2 3">CT1112</strain>
    </source>
</reference>
<keyword evidence="1" id="KW-1133">Transmembrane helix</keyword>
<organism evidence="2 3">
    <name type="scientific">Ruminiclostridium cellobioparum subsp. termitidis CT1112</name>
    <dbReference type="NCBI Taxonomy" id="1195236"/>
    <lineage>
        <taxon>Bacteria</taxon>
        <taxon>Bacillati</taxon>
        <taxon>Bacillota</taxon>
        <taxon>Clostridia</taxon>
        <taxon>Eubacteriales</taxon>
        <taxon>Oscillospiraceae</taxon>
        <taxon>Ruminiclostridium</taxon>
    </lineage>
</organism>
<feature type="transmembrane region" description="Helical" evidence="1">
    <location>
        <begin position="7"/>
        <end position="30"/>
    </location>
</feature>